<name>B5VU48_LIMMA</name>
<dbReference type="Proteomes" id="UP000004061">
    <property type="component" value="Unassembled WGS sequence"/>
</dbReference>
<evidence type="ECO:0000313" key="2">
    <source>
        <dbReference type="Proteomes" id="UP000004061"/>
    </source>
</evidence>
<dbReference type="EMBL" id="ABYK01000001">
    <property type="protein sequence ID" value="EDZ97064.1"/>
    <property type="molecule type" value="Genomic_DNA"/>
</dbReference>
<accession>B5VU48</accession>
<gene>
    <name evidence="1" type="ORF">AmaxDRAFT_0092</name>
</gene>
<proteinExistence type="predicted"/>
<evidence type="ECO:0000313" key="1">
    <source>
        <dbReference type="EMBL" id="EDZ97064.1"/>
    </source>
</evidence>
<protein>
    <submittedName>
        <fullName evidence="1">Uncharacterized protein</fullName>
    </submittedName>
</protein>
<comment type="caution">
    <text evidence="1">The sequence shown here is derived from an EMBL/GenBank/DDBJ whole genome shotgun (WGS) entry which is preliminary data.</text>
</comment>
<organism evidence="1 2">
    <name type="scientific">Limnospira maxima CS-328</name>
    <dbReference type="NCBI Taxonomy" id="513049"/>
    <lineage>
        <taxon>Bacteria</taxon>
        <taxon>Bacillati</taxon>
        <taxon>Cyanobacteriota</taxon>
        <taxon>Cyanophyceae</taxon>
        <taxon>Oscillatoriophycideae</taxon>
        <taxon>Oscillatoriales</taxon>
        <taxon>Sirenicapillariaceae</taxon>
        <taxon>Limnospira</taxon>
    </lineage>
</organism>
<reference evidence="1 2" key="1">
    <citation type="journal article" date="2011" name="Appl. Environ. Microbiol.">
        <title>Contribution of a Sodium Ion Gradient to Energy Conservation during Fermentation in the Cyanobacterium Arthrospira (Spirulina) maxima CS-328.</title>
        <authorList>
            <person name="Carrieri D."/>
            <person name="Ananyev G."/>
            <person name="Lenz O."/>
            <person name="Bryant D.A."/>
            <person name="Dismukes G.C."/>
        </authorList>
    </citation>
    <scope>NUCLEOTIDE SEQUENCE [LARGE SCALE GENOMIC DNA]</scope>
    <source>
        <strain evidence="1 2">CS-328</strain>
    </source>
</reference>
<keyword evidence="2" id="KW-1185">Reference proteome</keyword>
<sequence>MANDTGNHGYLKIHIYSEIWGYLMTARGIVINCSL</sequence>
<dbReference type="AlphaFoldDB" id="B5VU48"/>